<dbReference type="InterPro" id="IPR032710">
    <property type="entry name" value="NTF2-like_dom_sf"/>
</dbReference>
<evidence type="ECO:0000259" key="1">
    <source>
        <dbReference type="Pfam" id="PF12680"/>
    </source>
</evidence>
<organism evidence="2 3">
    <name type="scientific">Sphingobium xenophagum</name>
    <dbReference type="NCBI Taxonomy" id="121428"/>
    <lineage>
        <taxon>Bacteria</taxon>
        <taxon>Pseudomonadati</taxon>
        <taxon>Pseudomonadota</taxon>
        <taxon>Alphaproteobacteria</taxon>
        <taxon>Sphingomonadales</taxon>
        <taxon>Sphingomonadaceae</taxon>
        <taxon>Sphingobium</taxon>
    </lineage>
</organism>
<sequence length="120" mass="12531">MTDPHAIARAYIALWNDADDASRRDRLSKGWSANARYADPMMQGTGHDGIAAMIGGARVQFPGHSFTLAGTPDGHGDFVRFSWMLAPDGGATVAAGTDVVRLDADGRIGEVIGFLDGGAA</sequence>
<dbReference type="AlphaFoldDB" id="A0A401IWR5"/>
<evidence type="ECO:0000313" key="3">
    <source>
        <dbReference type="Proteomes" id="UP000290975"/>
    </source>
</evidence>
<evidence type="ECO:0000313" key="2">
    <source>
        <dbReference type="EMBL" id="GBH28843.1"/>
    </source>
</evidence>
<dbReference type="Proteomes" id="UP000290975">
    <property type="component" value="Unassembled WGS sequence"/>
</dbReference>
<reference evidence="2 3" key="1">
    <citation type="submission" date="2014-12" db="EMBL/GenBank/DDBJ databases">
        <title>Whole genome sequencing of Sphingobium xenophagum OW59.</title>
        <authorList>
            <person name="Ohta Y."/>
            <person name="Nishi S."/>
            <person name="Hatada Y."/>
        </authorList>
    </citation>
    <scope>NUCLEOTIDE SEQUENCE [LARGE SCALE GENOMIC DNA]</scope>
    <source>
        <strain evidence="2 3">OW59</strain>
    </source>
</reference>
<dbReference type="InterPro" id="IPR037401">
    <property type="entry name" value="SnoaL-like"/>
</dbReference>
<accession>A0A401IWR5</accession>
<proteinExistence type="predicted"/>
<feature type="domain" description="SnoaL-like" evidence="1">
    <location>
        <begin position="8"/>
        <end position="109"/>
    </location>
</feature>
<dbReference type="SUPFAM" id="SSF54427">
    <property type="entry name" value="NTF2-like"/>
    <property type="match status" value="1"/>
</dbReference>
<protein>
    <recommendedName>
        <fullName evidence="1">SnoaL-like domain-containing protein</fullName>
    </recommendedName>
</protein>
<keyword evidence="3" id="KW-1185">Reference proteome</keyword>
<dbReference type="Gene3D" id="3.10.450.50">
    <property type="match status" value="1"/>
</dbReference>
<gene>
    <name evidence="2" type="ORF">MBESOW_P0096</name>
</gene>
<dbReference type="EMBL" id="BBQY01000001">
    <property type="protein sequence ID" value="GBH28843.1"/>
    <property type="molecule type" value="Genomic_DNA"/>
</dbReference>
<name>A0A401IWR5_SPHXE</name>
<dbReference type="RefSeq" id="WP_130751625.1">
    <property type="nucleotide sequence ID" value="NZ_BBQY01000001.1"/>
</dbReference>
<comment type="caution">
    <text evidence="2">The sequence shown here is derived from an EMBL/GenBank/DDBJ whole genome shotgun (WGS) entry which is preliminary data.</text>
</comment>
<dbReference type="Pfam" id="PF12680">
    <property type="entry name" value="SnoaL_2"/>
    <property type="match status" value="1"/>
</dbReference>